<reference evidence="1 2" key="1">
    <citation type="submission" date="2021-06" db="EMBL/GenBank/DDBJ databases">
        <title>Bacillus sp. RD4P76, an endophyte from a halophyte.</title>
        <authorList>
            <person name="Sun J.-Q."/>
        </authorList>
    </citation>
    <scope>NUCLEOTIDE SEQUENCE [LARGE SCALE GENOMIC DNA]</scope>
    <source>
        <strain evidence="1 2">CGMCC 1.15917</strain>
    </source>
</reference>
<keyword evidence="2" id="KW-1185">Reference proteome</keyword>
<feature type="non-terminal residue" evidence="1">
    <location>
        <position position="1"/>
    </location>
</feature>
<name>A0ABS6JKW7_9BACI</name>
<gene>
    <name evidence="1" type="ORF">KS419_21555</name>
</gene>
<evidence type="ECO:0000313" key="2">
    <source>
        <dbReference type="Proteomes" id="UP000784880"/>
    </source>
</evidence>
<dbReference type="EMBL" id="JAHQCS010000173">
    <property type="protein sequence ID" value="MBU9714331.1"/>
    <property type="molecule type" value="Genomic_DNA"/>
</dbReference>
<accession>A0ABS6JKW7</accession>
<dbReference type="Proteomes" id="UP000784880">
    <property type="component" value="Unassembled WGS sequence"/>
</dbReference>
<organism evidence="1 2">
    <name type="scientific">Evansella tamaricis</name>
    <dbReference type="NCBI Taxonomy" id="2069301"/>
    <lineage>
        <taxon>Bacteria</taxon>
        <taxon>Bacillati</taxon>
        <taxon>Bacillota</taxon>
        <taxon>Bacilli</taxon>
        <taxon>Bacillales</taxon>
        <taxon>Bacillaceae</taxon>
        <taxon>Evansella</taxon>
    </lineage>
</organism>
<sequence>LRGTSEVTTEVKDRTSSYFFEFAVQRAFTSRVCFELPRRINFSAMLVEEEALPYARVHRRLRFSYCV</sequence>
<dbReference type="RefSeq" id="WP_217068816.1">
    <property type="nucleotide sequence ID" value="NZ_JAHQCS010000173.1"/>
</dbReference>
<protein>
    <submittedName>
        <fullName evidence="1">Uncharacterized protein</fullName>
    </submittedName>
</protein>
<comment type="caution">
    <text evidence="1">The sequence shown here is derived from an EMBL/GenBank/DDBJ whole genome shotgun (WGS) entry which is preliminary data.</text>
</comment>
<proteinExistence type="predicted"/>
<evidence type="ECO:0000313" key="1">
    <source>
        <dbReference type="EMBL" id="MBU9714331.1"/>
    </source>
</evidence>